<dbReference type="EMBL" id="RAPE01000001">
    <property type="protein sequence ID" value="RKF16665.1"/>
    <property type="molecule type" value="Genomic_DNA"/>
</dbReference>
<keyword evidence="1" id="KW-1133">Transmembrane helix</keyword>
<protein>
    <recommendedName>
        <fullName evidence="4">Tetratricopeptide repeat-like domain-containing protein</fullName>
    </recommendedName>
</protein>
<keyword evidence="1" id="KW-0472">Membrane</keyword>
<organism evidence="2 3">
    <name type="scientific">Roseovarius spongiae</name>
    <dbReference type="NCBI Taxonomy" id="2320272"/>
    <lineage>
        <taxon>Bacteria</taxon>
        <taxon>Pseudomonadati</taxon>
        <taxon>Pseudomonadota</taxon>
        <taxon>Alphaproteobacteria</taxon>
        <taxon>Rhodobacterales</taxon>
        <taxon>Roseobacteraceae</taxon>
        <taxon>Roseovarius</taxon>
    </lineage>
</organism>
<proteinExistence type="predicted"/>
<sequence length="223" mass="24142">MSNTDSFIDEVTEEVRRDRLFRLMRRYGWIAVLAVILLVGGATWHEWRKAQERATAEALGDDIIAALNAEDGAARAAALESIETPEGRARTVIDMMAASEQMDEAPGEAAARLMAIADRSDVEQIYRQIATLKAVMIPDSGLDAQDRRERLDGLALGGGIVRLLAEEQLAYLDIEAGDTEKAIERLNQIAADAGATPGLRRRATQVIVALGGEPAGTQDDADE</sequence>
<reference evidence="2 3" key="1">
    <citation type="submission" date="2018-09" db="EMBL/GenBank/DDBJ databases">
        <title>Roseovarius spongiae sp. nov., isolated from a marine sponge.</title>
        <authorList>
            <person name="Zhuang L."/>
            <person name="Luo L."/>
        </authorList>
    </citation>
    <scope>NUCLEOTIDE SEQUENCE [LARGE SCALE GENOMIC DNA]</scope>
    <source>
        <strain evidence="2 3">HN-E21</strain>
    </source>
</reference>
<evidence type="ECO:0000313" key="3">
    <source>
        <dbReference type="Proteomes" id="UP000281128"/>
    </source>
</evidence>
<accession>A0A3A8B6F7</accession>
<dbReference type="OrthoDB" id="7173339at2"/>
<evidence type="ECO:0000256" key="1">
    <source>
        <dbReference type="SAM" id="Phobius"/>
    </source>
</evidence>
<dbReference type="Proteomes" id="UP000281128">
    <property type="component" value="Unassembled WGS sequence"/>
</dbReference>
<keyword evidence="1" id="KW-0812">Transmembrane</keyword>
<evidence type="ECO:0008006" key="4">
    <source>
        <dbReference type="Google" id="ProtNLM"/>
    </source>
</evidence>
<name>A0A3A8B6F7_9RHOB</name>
<dbReference type="AlphaFoldDB" id="A0A3A8B6F7"/>
<gene>
    <name evidence="2" type="ORF">D6850_03740</name>
</gene>
<dbReference type="RefSeq" id="WP_121163894.1">
    <property type="nucleotide sequence ID" value="NZ_RAPE01000001.1"/>
</dbReference>
<comment type="caution">
    <text evidence="2">The sequence shown here is derived from an EMBL/GenBank/DDBJ whole genome shotgun (WGS) entry which is preliminary data.</text>
</comment>
<keyword evidence="3" id="KW-1185">Reference proteome</keyword>
<feature type="transmembrane region" description="Helical" evidence="1">
    <location>
        <begin position="27"/>
        <end position="45"/>
    </location>
</feature>
<evidence type="ECO:0000313" key="2">
    <source>
        <dbReference type="EMBL" id="RKF16665.1"/>
    </source>
</evidence>